<dbReference type="OrthoDB" id="160990at2"/>
<name>A0A432YLL4_9GAMM</name>
<protein>
    <submittedName>
        <fullName evidence="1">Four helix bundle protein</fullName>
    </submittedName>
</protein>
<sequence length="117" mass="13421">MYQNLKVYQLALDLCVEVYKITEHFPASETFGLVAQIRRAVVSMPSNIAEGASRGSFREQVRFYYIARGSLAEVETQLELCIRLGFIKCRLHSRTQQVYKLLNALIKSTKLRFSANN</sequence>
<dbReference type="RefSeq" id="WP_126754292.1">
    <property type="nucleotide sequence ID" value="NZ_PIPY01000005.1"/>
</dbReference>
<dbReference type="NCBIfam" id="TIGR02436">
    <property type="entry name" value="four helix bundle protein"/>
    <property type="match status" value="1"/>
</dbReference>
<dbReference type="AlphaFoldDB" id="A0A432YLL4"/>
<evidence type="ECO:0000313" key="1">
    <source>
        <dbReference type="EMBL" id="RUO61832.1"/>
    </source>
</evidence>
<dbReference type="CDD" id="cd16377">
    <property type="entry name" value="23S_rRNA_IVP_like"/>
    <property type="match status" value="1"/>
</dbReference>
<dbReference type="InterPro" id="IPR012657">
    <property type="entry name" value="23S_rRNA-intervening_sequence"/>
</dbReference>
<dbReference type="Gene3D" id="1.20.1440.60">
    <property type="entry name" value="23S rRNA-intervening sequence"/>
    <property type="match status" value="1"/>
</dbReference>
<dbReference type="Pfam" id="PF05635">
    <property type="entry name" value="23S_rRNA_IVP"/>
    <property type="match status" value="1"/>
</dbReference>
<accession>A0A432YLL4</accession>
<evidence type="ECO:0000313" key="2">
    <source>
        <dbReference type="Proteomes" id="UP000288259"/>
    </source>
</evidence>
<dbReference type="SUPFAM" id="SSF158446">
    <property type="entry name" value="IVS-encoded protein-like"/>
    <property type="match status" value="1"/>
</dbReference>
<dbReference type="PANTHER" id="PTHR38471:SF2">
    <property type="entry name" value="FOUR HELIX BUNDLE PROTEIN"/>
    <property type="match status" value="1"/>
</dbReference>
<dbReference type="PANTHER" id="PTHR38471">
    <property type="entry name" value="FOUR HELIX BUNDLE PROTEIN"/>
    <property type="match status" value="1"/>
</dbReference>
<dbReference type="Proteomes" id="UP000288259">
    <property type="component" value="Unassembled WGS sequence"/>
</dbReference>
<gene>
    <name evidence="1" type="ORF">CWI71_05590</name>
</gene>
<dbReference type="InterPro" id="IPR036583">
    <property type="entry name" value="23S_rRNA_IVS_sf"/>
</dbReference>
<comment type="caution">
    <text evidence="1">The sequence shown here is derived from an EMBL/GenBank/DDBJ whole genome shotgun (WGS) entry which is preliminary data.</text>
</comment>
<keyword evidence="2" id="KW-1185">Reference proteome</keyword>
<dbReference type="EMBL" id="PIPY01000005">
    <property type="protein sequence ID" value="RUO61832.1"/>
    <property type="molecule type" value="Genomic_DNA"/>
</dbReference>
<organism evidence="1 2">
    <name type="scientific">Pseudidiomarina insulisalsae</name>
    <dbReference type="NCBI Taxonomy" id="575789"/>
    <lineage>
        <taxon>Bacteria</taxon>
        <taxon>Pseudomonadati</taxon>
        <taxon>Pseudomonadota</taxon>
        <taxon>Gammaproteobacteria</taxon>
        <taxon>Alteromonadales</taxon>
        <taxon>Idiomarinaceae</taxon>
        <taxon>Pseudidiomarina</taxon>
    </lineage>
</organism>
<reference evidence="2" key="1">
    <citation type="journal article" date="2018" name="Front. Microbiol.">
        <title>Genome-Based Analysis Reveals the Taxonomy and Diversity of the Family Idiomarinaceae.</title>
        <authorList>
            <person name="Liu Y."/>
            <person name="Lai Q."/>
            <person name="Shao Z."/>
        </authorList>
    </citation>
    <scope>NUCLEOTIDE SEQUENCE [LARGE SCALE GENOMIC DNA]</scope>
    <source>
        <strain evidence="2">CVS-6</strain>
    </source>
</reference>
<proteinExistence type="predicted"/>